<dbReference type="Pfam" id="PF05067">
    <property type="entry name" value="Mn_catalase"/>
    <property type="match status" value="1"/>
</dbReference>
<dbReference type="SUPFAM" id="SSF47240">
    <property type="entry name" value="Ferritin-like"/>
    <property type="match status" value="1"/>
</dbReference>
<reference evidence="3 4" key="1">
    <citation type="journal article" date="2012" name="J. Bacteriol.">
        <title>Draft Genome Sequence of the Soil Bacterium Burkholderia terrae Strain BS001, Which Interacts with Fungal Surface Structures.</title>
        <authorList>
            <person name="Nazir R."/>
            <person name="Hansen M.A."/>
            <person name="Sorensen S."/>
            <person name="van Elsas J.D."/>
        </authorList>
    </citation>
    <scope>NUCLEOTIDE SEQUENCE [LARGE SCALE GENOMIC DNA]</scope>
    <source>
        <strain evidence="3 4">BS001</strain>
    </source>
</reference>
<organism evidence="3 4">
    <name type="scientific">Paraburkholderia hospita</name>
    <dbReference type="NCBI Taxonomy" id="169430"/>
    <lineage>
        <taxon>Bacteria</taxon>
        <taxon>Pseudomonadati</taxon>
        <taxon>Pseudomonadota</taxon>
        <taxon>Betaproteobacteria</taxon>
        <taxon>Burkholderiales</taxon>
        <taxon>Burkholderiaceae</taxon>
        <taxon>Paraburkholderia</taxon>
    </lineage>
</organism>
<proteinExistence type="inferred from homology"/>
<feature type="region of interest" description="Disordered" evidence="2">
    <location>
        <begin position="51"/>
        <end position="84"/>
    </location>
</feature>
<dbReference type="InterPro" id="IPR012347">
    <property type="entry name" value="Ferritin-like"/>
</dbReference>
<feature type="compositionally biased region" description="Basic and acidic residues" evidence="2">
    <location>
        <begin position="52"/>
        <end position="68"/>
    </location>
</feature>
<dbReference type="InterPro" id="IPR007760">
    <property type="entry name" value="Mn_catalase"/>
</dbReference>
<dbReference type="Proteomes" id="UP000004980">
    <property type="component" value="Unassembled WGS sequence"/>
</dbReference>
<evidence type="ECO:0000256" key="2">
    <source>
        <dbReference type="SAM" id="MobiDB-lite"/>
    </source>
</evidence>
<comment type="caution">
    <text evidence="3">The sequence shown here is derived from an EMBL/GenBank/DDBJ whole genome shotgun (WGS) entry which is preliminary data.</text>
</comment>
<accession>A0ABN0FLG2</accession>
<keyword evidence="4" id="KW-1185">Reference proteome</keyword>
<name>A0ABN0FLG2_9BURK</name>
<gene>
    <name evidence="3" type="ORF">WQE_18124</name>
</gene>
<evidence type="ECO:0000313" key="4">
    <source>
        <dbReference type="Proteomes" id="UP000004980"/>
    </source>
</evidence>
<evidence type="ECO:0000313" key="3">
    <source>
        <dbReference type="EMBL" id="EIM99625.1"/>
    </source>
</evidence>
<comment type="similarity">
    <text evidence="1">Belongs to the manganese catalase family.</text>
</comment>
<evidence type="ECO:0000256" key="1">
    <source>
        <dbReference type="ARBA" id="ARBA00007644"/>
    </source>
</evidence>
<dbReference type="EMBL" id="AKAU01000094">
    <property type="protein sequence ID" value="EIM99625.1"/>
    <property type="molecule type" value="Genomic_DNA"/>
</dbReference>
<dbReference type="InterPro" id="IPR009078">
    <property type="entry name" value="Ferritin-like_SF"/>
</dbReference>
<sequence length="84" mass="8845">MTGGGNDSHITSLLYGGGPALINSAGAPWTAAYIATIGEPTADLRSNIAAEARARSKREATAPRATRDKGRRASMPIATRRHER</sequence>
<protein>
    <submittedName>
        <fullName evidence="3">Mn-containing catalase</fullName>
    </submittedName>
</protein>
<dbReference type="Gene3D" id="1.20.1260.10">
    <property type="match status" value="1"/>
</dbReference>